<feature type="chain" id="PRO_5027677336" evidence="1">
    <location>
        <begin position="27"/>
        <end position="126"/>
    </location>
</feature>
<organism evidence="2">
    <name type="scientific">Planktothricoides sp. SpSt-374</name>
    <dbReference type="NCBI Taxonomy" id="2282167"/>
    <lineage>
        <taxon>Bacteria</taxon>
        <taxon>Bacillati</taxon>
        <taxon>Cyanobacteriota</taxon>
        <taxon>Cyanophyceae</taxon>
        <taxon>Oscillatoriophycideae</taxon>
        <taxon>Oscillatoriales</taxon>
        <taxon>Oscillatoriaceae</taxon>
        <taxon>Planktothricoides</taxon>
    </lineage>
</organism>
<name>A0A7C3ZKP2_9CYAN</name>
<protein>
    <submittedName>
        <fullName evidence="2">Uncharacterized protein</fullName>
    </submittedName>
</protein>
<proteinExistence type="predicted"/>
<keyword evidence="1" id="KW-0732">Signal</keyword>
<sequence>MHKRWIIYSLLSSIVPIVITSHSVGATNPTTIDRESWCTAAGGQWVAANYQGETSCQWRELNVEPEREAAWQQICTDLAGVWQTLTEGVYAATGMPMLPILIGYNEVGLTCVWYPDIDSTHPQSPP</sequence>
<dbReference type="AlphaFoldDB" id="A0A7C3ZKP2"/>
<feature type="signal peptide" evidence="1">
    <location>
        <begin position="1"/>
        <end position="26"/>
    </location>
</feature>
<gene>
    <name evidence="2" type="ORF">ENR15_05430</name>
</gene>
<evidence type="ECO:0000313" key="2">
    <source>
        <dbReference type="EMBL" id="HGG00104.1"/>
    </source>
</evidence>
<evidence type="ECO:0000256" key="1">
    <source>
        <dbReference type="SAM" id="SignalP"/>
    </source>
</evidence>
<reference evidence="2" key="1">
    <citation type="journal article" date="2020" name="mSystems">
        <title>Genome- and Community-Level Interaction Insights into Carbon Utilization and Element Cycling Functions of Hydrothermarchaeota in Hydrothermal Sediment.</title>
        <authorList>
            <person name="Zhou Z."/>
            <person name="Liu Y."/>
            <person name="Xu W."/>
            <person name="Pan J."/>
            <person name="Luo Z.H."/>
            <person name="Li M."/>
        </authorList>
    </citation>
    <scope>NUCLEOTIDE SEQUENCE [LARGE SCALE GENOMIC DNA]</scope>
    <source>
        <strain evidence="2">SpSt-374</strain>
    </source>
</reference>
<comment type="caution">
    <text evidence="2">The sequence shown here is derived from an EMBL/GenBank/DDBJ whole genome shotgun (WGS) entry which is preliminary data.</text>
</comment>
<dbReference type="EMBL" id="DSPX01000049">
    <property type="protein sequence ID" value="HGG00104.1"/>
    <property type="molecule type" value="Genomic_DNA"/>
</dbReference>
<accession>A0A7C3ZKP2</accession>